<feature type="region of interest" description="Disordered" evidence="5">
    <location>
        <begin position="249"/>
        <end position="305"/>
    </location>
</feature>
<dbReference type="EMBL" id="CAXHTA020000004">
    <property type="protein sequence ID" value="CAL5220670.1"/>
    <property type="molecule type" value="Genomic_DNA"/>
</dbReference>
<evidence type="ECO:0000256" key="3">
    <source>
        <dbReference type="PROSITE-ProRule" id="PRU00023"/>
    </source>
</evidence>
<dbReference type="InterPro" id="IPR002110">
    <property type="entry name" value="Ankyrin_rpt"/>
</dbReference>
<feature type="compositionally biased region" description="Polar residues" evidence="5">
    <location>
        <begin position="748"/>
        <end position="758"/>
    </location>
</feature>
<dbReference type="PROSITE" id="PS50088">
    <property type="entry name" value="ANK_REPEAT"/>
    <property type="match status" value="5"/>
</dbReference>
<feature type="repeat" description="ANK" evidence="3">
    <location>
        <begin position="53"/>
        <end position="85"/>
    </location>
</feature>
<reference evidence="6 7" key="1">
    <citation type="submission" date="2024-06" db="EMBL/GenBank/DDBJ databases">
        <authorList>
            <person name="Kraege A."/>
            <person name="Thomma B."/>
        </authorList>
    </citation>
    <scope>NUCLEOTIDE SEQUENCE [LARGE SCALE GENOMIC DNA]</scope>
</reference>
<organism evidence="6 7">
    <name type="scientific">Coccomyxa viridis</name>
    <dbReference type="NCBI Taxonomy" id="1274662"/>
    <lineage>
        <taxon>Eukaryota</taxon>
        <taxon>Viridiplantae</taxon>
        <taxon>Chlorophyta</taxon>
        <taxon>core chlorophytes</taxon>
        <taxon>Trebouxiophyceae</taxon>
        <taxon>Trebouxiophyceae incertae sedis</taxon>
        <taxon>Coccomyxaceae</taxon>
        <taxon>Coccomyxa</taxon>
    </lineage>
</organism>
<name>A0ABP1FL27_9CHLO</name>
<feature type="compositionally biased region" description="Low complexity" evidence="5">
    <location>
        <begin position="283"/>
        <end position="299"/>
    </location>
</feature>
<feature type="repeat" description="ANK" evidence="3">
    <location>
        <begin position="187"/>
        <end position="219"/>
    </location>
</feature>
<dbReference type="InterPro" id="IPR036770">
    <property type="entry name" value="Ankyrin_rpt-contain_sf"/>
</dbReference>
<sequence>MVGKAPLAKFGVDIEAVDHDGKTALHRAAMFSDTDKVAWLLDQGLKLEAQDMQGDTALHYAVFYTQRAVVLLLLSRGAEITARNKEGWTPLHVAAGHSSSQAHTIIDDLAQAGADLEATDREGRTPLLFALEGNRKEAIDALLHAGARTDARDGKGRGVLHLAVGCSSKMVEKFLGLGAGLEAADKRGRTPLHYSAAKGVKATTLVLLKAGARPDRADDAGKTAQSIAEEEGNHKLVDLLLEWAPARERTPEPEAHPIEPDAGSDGDDVSHGSAASPQTEPQAAPAEISTPAAPAAAAPEGRSPGMAAYERSISRAQKIQMESLQRQLKELETVVADRNSLQRQLTAVTAAHEAETRQLHADKTGLQVALQAAEEGSAALRLRVTDANKRLAEMAELRAGNLALQRRVEELGREQQARLALEAKLGRQQEEVSSFARRLAELKEQLKDARAEQKADAAAYARTLDAQQVRLSALQEANDALTTDAARVPERASEPTALGRSIQDAMAMLQDSPILRERSRNTANIVRLSPSGPKSGEASRAPAAGEAAPPKRTSVKAVVKRIGGGYSMKPVAGGAQAAQPKTSPLGKQARPVPAQQRSESGIPRSPGAQAGAREAASSAAREESMDGAESAEMPPKSPLTSKCPGYRRLDGKQAAPKAPPHSFLPNLQPGRASPAARRGEVLAGPLTRASTPQSRSQVLKENVTGANVPVPAAERTPENAAKVSALVLSARRLAARTRSPKVAPKASKSLTESFSSPA</sequence>
<feature type="region of interest" description="Disordered" evidence="5">
    <location>
        <begin position="512"/>
        <end position="555"/>
    </location>
</feature>
<feature type="compositionally biased region" description="Low complexity" evidence="5">
    <location>
        <begin position="607"/>
        <end position="619"/>
    </location>
</feature>
<proteinExistence type="predicted"/>
<feature type="compositionally biased region" description="Basic and acidic residues" evidence="5">
    <location>
        <begin position="249"/>
        <end position="259"/>
    </location>
</feature>
<feature type="repeat" description="ANK" evidence="3">
    <location>
        <begin position="122"/>
        <end position="154"/>
    </location>
</feature>
<evidence type="ECO:0000256" key="4">
    <source>
        <dbReference type="SAM" id="Coils"/>
    </source>
</evidence>
<evidence type="ECO:0000256" key="2">
    <source>
        <dbReference type="ARBA" id="ARBA00023043"/>
    </source>
</evidence>
<gene>
    <name evidence="6" type="primary">g2716</name>
    <name evidence="6" type="ORF">VP750_LOCUS2329</name>
</gene>
<evidence type="ECO:0000313" key="7">
    <source>
        <dbReference type="Proteomes" id="UP001497392"/>
    </source>
</evidence>
<evidence type="ECO:0000313" key="6">
    <source>
        <dbReference type="EMBL" id="CAL5220670.1"/>
    </source>
</evidence>
<dbReference type="Gene3D" id="1.25.40.20">
    <property type="entry name" value="Ankyrin repeat-containing domain"/>
    <property type="match status" value="4"/>
</dbReference>
<protein>
    <submittedName>
        <fullName evidence="6">G2716 protein</fullName>
    </submittedName>
</protein>
<feature type="compositionally biased region" description="Polar residues" evidence="5">
    <location>
        <begin position="688"/>
        <end position="699"/>
    </location>
</feature>
<feature type="coiled-coil region" evidence="4">
    <location>
        <begin position="314"/>
        <end position="344"/>
    </location>
</feature>
<feature type="coiled-coil region" evidence="4">
    <location>
        <begin position="394"/>
        <end position="484"/>
    </location>
</feature>
<dbReference type="PANTHER" id="PTHR24124">
    <property type="entry name" value="ANKYRIN REPEAT FAMILY A"/>
    <property type="match status" value="1"/>
</dbReference>
<dbReference type="Pfam" id="PF00023">
    <property type="entry name" value="Ank"/>
    <property type="match status" value="1"/>
</dbReference>
<feature type="compositionally biased region" description="Low complexity" evidence="5">
    <location>
        <begin position="535"/>
        <end position="548"/>
    </location>
</feature>
<comment type="caution">
    <text evidence="6">The sequence shown here is derived from an EMBL/GenBank/DDBJ whole genome shotgun (WGS) entry which is preliminary data.</text>
</comment>
<evidence type="ECO:0000256" key="1">
    <source>
        <dbReference type="ARBA" id="ARBA00022737"/>
    </source>
</evidence>
<keyword evidence="1" id="KW-0677">Repeat</keyword>
<keyword evidence="7" id="KW-1185">Reference proteome</keyword>
<accession>A0ABP1FL27</accession>
<feature type="repeat" description="ANK" evidence="3">
    <location>
        <begin position="20"/>
        <end position="52"/>
    </location>
</feature>
<keyword evidence="2 3" id="KW-0040">ANK repeat</keyword>
<dbReference type="Proteomes" id="UP001497392">
    <property type="component" value="Unassembled WGS sequence"/>
</dbReference>
<dbReference type="Pfam" id="PF12796">
    <property type="entry name" value="Ank_2"/>
    <property type="match status" value="2"/>
</dbReference>
<keyword evidence="4" id="KW-0175">Coiled coil</keyword>
<feature type="repeat" description="ANK" evidence="3">
    <location>
        <begin position="86"/>
        <end position="121"/>
    </location>
</feature>
<dbReference type="SMART" id="SM00248">
    <property type="entry name" value="ANK"/>
    <property type="match status" value="6"/>
</dbReference>
<feature type="region of interest" description="Disordered" evidence="5">
    <location>
        <begin position="567"/>
        <end position="703"/>
    </location>
</feature>
<evidence type="ECO:0000256" key="5">
    <source>
        <dbReference type="SAM" id="MobiDB-lite"/>
    </source>
</evidence>
<feature type="region of interest" description="Disordered" evidence="5">
    <location>
        <begin position="732"/>
        <end position="758"/>
    </location>
</feature>
<dbReference type="SUPFAM" id="SSF48403">
    <property type="entry name" value="Ankyrin repeat"/>
    <property type="match status" value="1"/>
</dbReference>
<dbReference type="PANTHER" id="PTHR24124:SF14">
    <property type="entry name" value="CHROMOSOME UNDETERMINED SCAFFOLD_25, WHOLE GENOME SHOTGUN SEQUENCE"/>
    <property type="match status" value="1"/>
</dbReference>
<dbReference type="PROSITE" id="PS50297">
    <property type="entry name" value="ANK_REP_REGION"/>
    <property type="match status" value="5"/>
</dbReference>